<dbReference type="AlphaFoldDB" id="A0A0A9EQY3"/>
<reference evidence="1" key="2">
    <citation type="journal article" date="2015" name="Data Brief">
        <title>Shoot transcriptome of the giant reed, Arundo donax.</title>
        <authorList>
            <person name="Barrero R.A."/>
            <person name="Guerrero F.D."/>
            <person name="Moolhuijzen P."/>
            <person name="Goolsby J.A."/>
            <person name="Tidwell J."/>
            <person name="Bellgard S.E."/>
            <person name="Bellgard M.I."/>
        </authorList>
    </citation>
    <scope>NUCLEOTIDE SEQUENCE</scope>
    <source>
        <tissue evidence="1">Shoot tissue taken approximately 20 cm above the soil surface</tissue>
    </source>
</reference>
<name>A0A0A9EQY3_ARUDO</name>
<accession>A0A0A9EQY3</accession>
<organism evidence="1">
    <name type="scientific">Arundo donax</name>
    <name type="common">Giant reed</name>
    <name type="synonym">Donax arundinaceus</name>
    <dbReference type="NCBI Taxonomy" id="35708"/>
    <lineage>
        <taxon>Eukaryota</taxon>
        <taxon>Viridiplantae</taxon>
        <taxon>Streptophyta</taxon>
        <taxon>Embryophyta</taxon>
        <taxon>Tracheophyta</taxon>
        <taxon>Spermatophyta</taxon>
        <taxon>Magnoliopsida</taxon>
        <taxon>Liliopsida</taxon>
        <taxon>Poales</taxon>
        <taxon>Poaceae</taxon>
        <taxon>PACMAD clade</taxon>
        <taxon>Arundinoideae</taxon>
        <taxon>Arundineae</taxon>
        <taxon>Arundo</taxon>
    </lineage>
</organism>
<evidence type="ECO:0000313" key="1">
    <source>
        <dbReference type="EMBL" id="JAE00286.1"/>
    </source>
</evidence>
<dbReference type="EMBL" id="GBRH01197610">
    <property type="protein sequence ID" value="JAE00286.1"/>
    <property type="molecule type" value="Transcribed_RNA"/>
</dbReference>
<protein>
    <submittedName>
        <fullName evidence="1">Uncharacterized protein</fullName>
    </submittedName>
</protein>
<reference evidence="1" key="1">
    <citation type="submission" date="2014-09" db="EMBL/GenBank/DDBJ databases">
        <authorList>
            <person name="Magalhaes I.L.F."/>
            <person name="Oliveira U."/>
            <person name="Santos F.R."/>
            <person name="Vidigal T.H.D.A."/>
            <person name="Brescovit A.D."/>
            <person name="Santos A.J."/>
        </authorList>
    </citation>
    <scope>NUCLEOTIDE SEQUENCE</scope>
    <source>
        <tissue evidence="1">Shoot tissue taken approximately 20 cm above the soil surface</tissue>
    </source>
</reference>
<proteinExistence type="predicted"/>
<sequence>MELMGVIPASLLPLATSARTGQTL</sequence>